<feature type="transmembrane region" description="Helical" evidence="7">
    <location>
        <begin position="86"/>
        <end position="107"/>
    </location>
</feature>
<evidence type="ECO:0000256" key="7">
    <source>
        <dbReference type="SAM" id="Phobius"/>
    </source>
</evidence>
<evidence type="ECO:0000259" key="9">
    <source>
        <dbReference type="Pfam" id="PF11960"/>
    </source>
</evidence>
<evidence type="ECO:0000313" key="10">
    <source>
        <dbReference type="EMBL" id="KAK1386690.1"/>
    </source>
</evidence>
<reference evidence="10" key="1">
    <citation type="submission" date="2023-02" db="EMBL/GenBank/DDBJ databases">
        <title>Genome of toxic invasive species Heracleum sosnowskyi carries increased number of genes despite the absence of recent whole-genome duplications.</title>
        <authorList>
            <person name="Schelkunov M."/>
            <person name="Shtratnikova V."/>
            <person name="Makarenko M."/>
            <person name="Klepikova A."/>
            <person name="Omelchenko D."/>
            <person name="Novikova G."/>
            <person name="Obukhova E."/>
            <person name="Bogdanov V."/>
            <person name="Penin A."/>
            <person name="Logacheva M."/>
        </authorList>
    </citation>
    <scope>NUCLEOTIDE SEQUENCE</scope>
    <source>
        <strain evidence="10">Hsosn_3</strain>
        <tissue evidence="10">Leaf</tissue>
    </source>
</reference>
<keyword evidence="7" id="KW-0812">Transmembrane</keyword>
<feature type="domain" description="Fatty acid desaturase N-terminal" evidence="9">
    <location>
        <begin position="25"/>
        <end position="69"/>
    </location>
</feature>
<evidence type="ECO:0000256" key="3">
    <source>
        <dbReference type="ARBA" id="ARBA00009295"/>
    </source>
</evidence>
<comment type="subcellular location">
    <subcellularLocation>
        <location evidence="1">Membrane</location>
    </subcellularLocation>
</comment>
<feature type="region of interest" description="Disordered" evidence="6">
    <location>
        <begin position="1"/>
        <end position="22"/>
    </location>
</feature>
<dbReference type="InterPro" id="IPR005804">
    <property type="entry name" value="FA_desaturase_dom"/>
</dbReference>
<dbReference type="EMBL" id="JAUIZM010000004">
    <property type="protein sequence ID" value="KAK1386690.1"/>
    <property type="molecule type" value="Genomic_DNA"/>
</dbReference>
<dbReference type="CDD" id="cd03507">
    <property type="entry name" value="Delta12-FADS-like"/>
    <property type="match status" value="1"/>
</dbReference>
<feature type="transmembrane region" description="Helical" evidence="7">
    <location>
        <begin position="119"/>
        <end position="140"/>
    </location>
</feature>
<feature type="transmembrane region" description="Helical" evidence="7">
    <location>
        <begin position="58"/>
        <end position="80"/>
    </location>
</feature>
<dbReference type="Proteomes" id="UP001237642">
    <property type="component" value="Unassembled WGS sequence"/>
</dbReference>
<dbReference type="Pfam" id="PF00487">
    <property type="entry name" value="FA_desaturase"/>
    <property type="match status" value="1"/>
</dbReference>
<evidence type="ECO:0000256" key="4">
    <source>
        <dbReference type="ARBA" id="ARBA00023002"/>
    </source>
</evidence>
<feature type="transmembrane region" description="Helical" evidence="7">
    <location>
        <begin position="226"/>
        <end position="243"/>
    </location>
</feature>
<evidence type="ECO:0000259" key="8">
    <source>
        <dbReference type="Pfam" id="PF00487"/>
    </source>
</evidence>
<feature type="transmembrane region" description="Helical" evidence="7">
    <location>
        <begin position="255"/>
        <end position="275"/>
    </location>
</feature>
<evidence type="ECO:0000256" key="5">
    <source>
        <dbReference type="ARBA" id="ARBA00023136"/>
    </source>
</evidence>
<dbReference type="GO" id="GO:0016020">
    <property type="term" value="C:membrane"/>
    <property type="evidence" value="ECO:0007669"/>
    <property type="project" value="UniProtKB-SubCell"/>
</dbReference>
<keyword evidence="7" id="KW-1133">Transmembrane helix</keyword>
<evidence type="ECO:0000256" key="1">
    <source>
        <dbReference type="ARBA" id="ARBA00004370"/>
    </source>
</evidence>
<proteinExistence type="inferred from homology"/>
<accession>A0AAD8IJ53</accession>
<reference evidence="10" key="2">
    <citation type="submission" date="2023-05" db="EMBL/GenBank/DDBJ databases">
        <authorList>
            <person name="Schelkunov M.I."/>
        </authorList>
    </citation>
    <scope>NUCLEOTIDE SEQUENCE</scope>
    <source>
        <strain evidence="10">Hsosn_3</strain>
        <tissue evidence="10">Leaf</tissue>
    </source>
</reference>
<dbReference type="PANTHER" id="PTHR32100">
    <property type="entry name" value="OMEGA-6 FATTY ACID DESATURASE, CHLOROPLASTIC"/>
    <property type="match status" value="1"/>
</dbReference>
<dbReference type="AlphaFoldDB" id="A0AAD8IJ53"/>
<sequence length="391" mass="45475">MGKGGRMPEAGGETKQAEKNEDIFRRVPHEKPPFTIADIKKAIPPHCFERSLIRSFSYLVYDLAVCFLLYYVATNYINLLPKPLSYLAWTAYVYVQGCFMFAVWVVAHECGHHGFSNYHWLNDTVGFVLHSLLLVPYFSWKISHRRHHANTNSLDRDENHIPRFKETIRSYYHFFNNPIGRVFIIAFTLTLGWPLYLIVNIAGRTYDRHASHFDPYSPIYSERERVQIFLSDIGFLAGCYLVYRVSLVKGFTWVMLVYGAPLHVVNGFLVMITLLHHTHLSLPHYDASEWDWLRGALATVDRDYGILNKVFHHIADTHVLHHLISSIPHYHAEEATEAIKPVLGDYYHYDPTPFYVAMWREAKECLYVEAEPAEDGDKAKGVYWFKNKLQS</sequence>
<comment type="pathway">
    <text evidence="2">Lipid metabolism.</text>
</comment>
<protein>
    <submittedName>
        <fullName evidence="10">Omega-6 fatty acid desaturase, endoplasmic reticulum</fullName>
    </submittedName>
</protein>
<keyword evidence="5 7" id="KW-0472">Membrane</keyword>
<evidence type="ECO:0000313" key="11">
    <source>
        <dbReference type="Proteomes" id="UP001237642"/>
    </source>
</evidence>
<name>A0AAD8IJ53_9APIA</name>
<comment type="caution">
    <text evidence="10">The sequence shown here is derived from an EMBL/GenBank/DDBJ whole genome shotgun (WGS) entry which is preliminary data.</text>
</comment>
<keyword evidence="4" id="KW-0560">Oxidoreductase</keyword>
<feature type="domain" description="Fatty acid desaturase" evidence="8">
    <location>
        <begin position="88"/>
        <end position="348"/>
    </location>
</feature>
<dbReference type="InterPro" id="IPR021863">
    <property type="entry name" value="FAS_N"/>
</dbReference>
<gene>
    <name evidence="10" type="ORF">POM88_014868</name>
</gene>
<evidence type="ECO:0000256" key="6">
    <source>
        <dbReference type="SAM" id="MobiDB-lite"/>
    </source>
</evidence>
<keyword evidence="11" id="KW-1185">Reference proteome</keyword>
<dbReference type="InterPro" id="IPR012171">
    <property type="entry name" value="Fatty_acid_desaturase"/>
</dbReference>
<dbReference type="GO" id="GO:0016717">
    <property type="term" value="F:oxidoreductase activity, acting on paired donors, with oxidation of a pair of donors resulting in the reduction of molecular oxygen to two molecules of water"/>
    <property type="evidence" value="ECO:0007669"/>
    <property type="project" value="InterPro"/>
</dbReference>
<dbReference type="Pfam" id="PF11960">
    <property type="entry name" value="DUF3474"/>
    <property type="match status" value="1"/>
</dbReference>
<feature type="transmembrane region" description="Helical" evidence="7">
    <location>
        <begin position="179"/>
        <end position="199"/>
    </location>
</feature>
<dbReference type="GO" id="GO:0006629">
    <property type="term" value="P:lipid metabolic process"/>
    <property type="evidence" value="ECO:0007669"/>
    <property type="project" value="InterPro"/>
</dbReference>
<comment type="similarity">
    <text evidence="3">Belongs to the fatty acid desaturase type 1 family.</text>
</comment>
<organism evidence="10 11">
    <name type="scientific">Heracleum sosnowskyi</name>
    <dbReference type="NCBI Taxonomy" id="360622"/>
    <lineage>
        <taxon>Eukaryota</taxon>
        <taxon>Viridiplantae</taxon>
        <taxon>Streptophyta</taxon>
        <taxon>Embryophyta</taxon>
        <taxon>Tracheophyta</taxon>
        <taxon>Spermatophyta</taxon>
        <taxon>Magnoliopsida</taxon>
        <taxon>eudicotyledons</taxon>
        <taxon>Gunneridae</taxon>
        <taxon>Pentapetalae</taxon>
        <taxon>asterids</taxon>
        <taxon>campanulids</taxon>
        <taxon>Apiales</taxon>
        <taxon>Apiaceae</taxon>
        <taxon>Apioideae</taxon>
        <taxon>apioid superclade</taxon>
        <taxon>Tordylieae</taxon>
        <taxon>Tordyliinae</taxon>
        <taxon>Heracleum</taxon>
    </lineage>
</organism>
<evidence type="ECO:0000256" key="2">
    <source>
        <dbReference type="ARBA" id="ARBA00005189"/>
    </source>
</evidence>